<organism evidence="3 4">
    <name type="scientific">Volvox africanus</name>
    <dbReference type="NCBI Taxonomy" id="51714"/>
    <lineage>
        <taxon>Eukaryota</taxon>
        <taxon>Viridiplantae</taxon>
        <taxon>Chlorophyta</taxon>
        <taxon>core chlorophytes</taxon>
        <taxon>Chlorophyceae</taxon>
        <taxon>CS clade</taxon>
        <taxon>Chlamydomonadales</taxon>
        <taxon>Volvocaceae</taxon>
        <taxon>Volvox</taxon>
    </lineage>
</organism>
<evidence type="ECO:0000256" key="2">
    <source>
        <dbReference type="SAM" id="SignalP"/>
    </source>
</evidence>
<dbReference type="AlphaFoldDB" id="A0A8J4B9R6"/>
<accession>A0A8J4B9R6</accession>
<feature type="region of interest" description="Disordered" evidence="1">
    <location>
        <begin position="20"/>
        <end position="87"/>
    </location>
</feature>
<comment type="caution">
    <text evidence="3">The sequence shown here is derived from an EMBL/GenBank/DDBJ whole genome shotgun (WGS) entry which is preliminary data.</text>
</comment>
<evidence type="ECO:0000313" key="3">
    <source>
        <dbReference type="EMBL" id="GIL56496.1"/>
    </source>
</evidence>
<feature type="compositionally biased region" description="Pro residues" evidence="1">
    <location>
        <begin position="122"/>
        <end position="137"/>
    </location>
</feature>
<gene>
    <name evidence="3" type="ORF">Vafri_11850</name>
</gene>
<evidence type="ECO:0000313" key="4">
    <source>
        <dbReference type="Proteomes" id="UP000747399"/>
    </source>
</evidence>
<feature type="signal peptide" evidence="2">
    <location>
        <begin position="1"/>
        <end position="19"/>
    </location>
</feature>
<sequence>MRMATLFLRLSILQRSCVASGDVATPTTAREGRAPLSHARKGGVQPRSPTPGLPLSAHYAITEVTPGGRAATTEPLPLNRSSSSCTPWSTSASIFAAIQPAPDTSPDNMPPAPMATEAVAEPPLPTGAPLLPLPPADVGPQRAIVMEPSA</sequence>
<feature type="region of interest" description="Disordered" evidence="1">
    <location>
        <begin position="99"/>
        <end position="139"/>
    </location>
</feature>
<evidence type="ECO:0000256" key="1">
    <source>
        <dbReference type="SAM" id="MobiDB-lite"/>
    </source>
</evidence>
<feature type="chain" id="PRO_5035207524" description="Secreted protein" evidence="2">
    <location>
        <begin position="20"/>
        <end position="150"/>
    </location>
</feature>
<proteinExistence type="predicted"/>
<keyword evidence="4" id="KW-1185">Reference proteome</keyword>
<dbReference type="EMBL" id="BNCO01000024">
    <property type="protein sequence ID" value="GIL56496.1"/>
    <property type="molecule type" value="Genomic_DNA"/>
</dbReference>
<dbReference type="Proteomes" id="UP000747399">
    <property type="component" value="Unassembled WGS sequence"/>
</dbReference>
<keyword evidence="2" id="KW-0732">Signal</keyword>
<evidence type="ECO:0008006" key="5">
    <source>
        <dbReference type="Google" id="ProtNLM"/>
    </source>
</evidence>
<protein>
    <recommendedName>
        <fullName evidence="5">Secreted protein</fullName>
    </recommendedName>
</protein>
<name>A0A8J4B9R6_9CHLO</name>
<reference evidence="3" key="1">
    <citation type="journal article" date="2021" name="Proc. Natl. Acad. Sci. U.S.A.">
        <title>Three genomes in the algal genus Volvox reveal the fate of a haploid sex-determining region after a transition to homothallism.</title>
        <authorList>
            <person name="Yamamoto K."/>
            <person name="Hamaji T."/>
            <person name="Kawai-Toyooka H."/>
            <person name="Matsuzaki R."/>
            <person name="Takahashi F."/>
            <person name="Nishimura Y."/>
            <person name="Kawachi M."/>
            <person name="Noguchi H."/>
            <person name="Minakuchi Y."/>
            <person name="Umen J.G."/>
            <person name="Toyoda A."/>
            <person name="Nozaki H."/>
        </authorList>
    </citation>
    <scope>NUCLEOTIDE SEQUENCE</scope>
    <source>
        <strain evidence="3">NIES-3780</strain>
    </source>
</reference>